<keyword evidence="1" id="KW-0596">Phosphopantetheine</keyword>
<dbReference type="SMART" id="SM00823">
    <property type="entry name" value="PKS_PP"/>
    <property type="match status" value="1"/>
</dbReference>
<keyword evidence="2" id="KW-0597">Phosphoprotein</keyword>
<sequence length="96" mass="10014">MTTTGARRPSDATSAEQLLDRLTAVVSPHVKVPPTGLDPAVPLAEYGLDSVTAIALAAEVEDELGVVLADDALWEHPTLDELAALLERELSGPASD</sequence>
<evidence type="ECO:0000259" key="3">
    <source>
        <dbReference type="PROSITE" id="PS50075"/>
    </source>
</evidence>
<dbReference type="EMBL" id="JBHSJB010000016">
    <property type="protein sequence ID" value="MFC5055685.1"/>
    <property type="molecule type" value="Genomic_DNA"/>
</dbReference>
<evidence type="ECO:0000256" key="2">
    <source>
        <dbReference type="ARBA" id="ARBA00022553"/>
    </source>
</evidence>
<dbReference type="Gene3D" id="1.10.1200.10">
    <property type="entry name" value="ACP-like"/>
    <property type="match status" value="1"/>
</dbReference>
<dbReference type="SUPFAM" id="SSF47336">
    <property type="entry name" value="ACP-like"/>
    <property type="match status" value="1"/>
</dbReference>
<proteinExistence type="predicted"/>
<evidence type="ECO:0000313" key="4">
    <source>
        <dbReference type="EMBL" id="MFC5055685.1"/>
    </source>
</evidence>
<gene>
    <name evidence="4" type="ORF">ACFPFM_18220</name>
</gene>
<protein>
    <submittedName>
        <fullName evidence="4">Acyl carrier protein</fullName>
    </submittedName>
</protein>
<feature type="domain" description="Carrier" evidence="3">
    <location>
        <begin position="16"/>
        <end position="90"/>
    </location>
</feature>
<evidence type="ECO:0000256" key="1">
    <source>
        <dbReference type="ARBA" id="ARBA00022450"/>
    </source>
</evidence>
<dbReference type="InterPro" id="IPR036736">
    <property type="entry name" value="ACP-like_sf"/>
</dbReference>
<dbReference type="InterPro" id="IPR020806">
    <property type="entry name" value="PKS_PP-bd"/>
</dbReference>
<dbReference type="RefSeq" id="WP_344040075.1">
    <property type="nucleotide sequence ID" value="NZ_BAAAKE010000020.1"/>
</dbReference>
<dbReference type="Proteomes" id="UP001595833">
    <property type="component" value="Unassembled WGS sequence"/>
</dbReference>
<comment type="caution">
    <text evidence="4">The sequence shown here is derived from an EMBL/GenBank/DDBJ whole genome shotgun (WGS) entry which is preliminary data.</text>
</comment>
<dbReference type="InterPro" id="IPR006162">
    <property type="entry name" value="Ppantetheine_attach_site"/>
</dbReference>
<reference evidence="5" key="1">
    <citation type="journal article" date="2019" name="Int. J. Syst. Evol. Microbiol.">
        <title>The Global Catalogue of Microorganisms (GCM) 10K type strain sequencing project: providing services to taxonomists for standard genome sequencing and annotation.</title>
        <authorList>
            <consortium name="The Broad Institute Genomics Platform"/>
            <consortium name="The Broad Institute Genome Sequencing Center for Infectious Disease"/>
            <person name="Wu L."/>
            <person name="Ma J."/>
        </authorList>
    </citation>
    <scope>NUCLEOTIDE SEQUENCE [LARGE SCALE GENOMIC DNA]</scope>
    <source>
        <strain evidence="5">KCTC 12848</strain>
    </source>
</reference>
<name>A0ABV9XZ47_9PSEU</name>
<organism evidence="4 5">
    <name type="scientific">Saccharothrix xinjiangensis</name>
    <dbReference type="NCBI Taxonomy" id="204798"/>
    <lineage>
        <taxon>Bacteria</taxon>
        <taxon>Bacillati</taxon>
        <taxon>Actinomycetota</taxon>
        <taxon>Actinomycetes</taxon>
        <taxon>Pseudonocardiales</taxon>
        <taxon>Pseudonocardiaceae</taxon>
        <taxon>Saccharothrix</taxon>
    </lineage>
</organism>
<evidence type="ECO:0000313" key="5">
    <source>
        <dbReference type="Proteomes" id="UP001595833"/>
    </source>
</evidence>
<dbReference type="PROSITE" id="PS00012">
    <property type="entry name" value="PHOSPHOPANTETHEINE"/>
    <property type="match status" value="1"/>
</dbReference>
<dbReference type="PROSITE" id="PS50075">
    <property type="entry name" value="CARRIER"/>
    <property type="match status" value="1"/>
</dbReference>
<accession>A0ABV9XZ47</accession>
<dbReference type="InterPro" id="IPR009081">
    <property type="entry name" value="PP-bd_ACP"/>
</dbReference>
<dbReference type="Pfam" id="PF00550">
    <property type="entry name" value="PP-binding"/>
    <property type="match status" value="1"/>
</dbReference>
<keyword evidence="5" id="KW-1185">Reference proteome</keyword>